<dbReference type="Proteomes" id="UP000821866">
    <property type="component" value="Chromosome 11"/>
</dbReference>
<name>A0A9J6EMD3_RHIMP</name>
<dbReference type="EMBL" id="JABSTU010000003">
    <property type="protein sequence ID" value="KAH8035609.1"/>
    <property type="molecule type" value="Genomic_DNA"/>
</dbReference>
<dbReference type="PANTHER" id="PTHR12894">
    <property type="entry name" value="CNH DOMAIN CONTAINING"/>
    <property type="match status" value="1"/>
</dbReference>
<proteinExistence type="predicted"/>
<keyword evidence="2" id="KW-1185">Reference proteome</keyword>
<dbReference type="GO" id="GO:0006914">
    <property type="term" value="P:autophagy"/>
    <property type="evidence" value="ECO:0007669"/>
    <property type="project" value="TreeGrafter"/>
</dbReference>
<dbReference type="GO" id="GO:0016020">
    <property type="term" value="C:membrane"/>
    <property type="evidence" value="ECO:0007669"/>
    <property type="project" value="TreeGrafter"/>
</dbReference>
<evidence type="ECO:0000313" key="2">
    <source>
        <dbReference type="Proteomes" id="UP000821866"/>
    </source>
</evidence>
<evidence type="ECO:0000313" key="1">
    <source>
        <dbReference type="EMBL" id="KAH8035609.1"/>
    </source>
</evidence>
<dbReference type="InterPro" id="IPR032914">
    <property type="entry name" value="Vam6/VPS39/TRAP1"/>
</dbReference>
<sequence>MDRQYRKPINEAQQHDRECHHGTYRQWTVDSFLIQYDLEDHSWLDGRRTIAARKARQKFINTKKPVRTLKAMSALERLLCLSDGNFMCLNTADLDILAPLSKLKGISAFCINENPTRHDPFSIQVCAAKRKQLQLYAVTENKVAHQSDISLSEHALALVSGCDASKGRQEVFPLFVERATLAVFSPFRCGQCPYRELSRCL</sequence>
<reference evidence="1" key="1">
    <citation type="journal article" date="2020" name="Cell">
        <title>Large-Scale Comparative Analyses of Tick Genomes Elucidate Their Genetic Diversity and Vector Capacities.</title>
        <authorList>
            <consortium name="Tick Genome and Microbiome Consortium (TIGMIC)"/>
            <person name="Jia N."/>
            <person name="Wang J."/>
            <person name="Shi W."/>
            <person name="Du L."/>
            <person name="Sun Y."/>
            <person name="Zhan W."/>
            <person name="Jiang J.F."/>
            <person name="Wang Q."/>
            <person name="Zhang B."/>
            <person name="Ji P."/>
            <person name="Bell-Sakyi L."/>
            <person name="Cui X.M."/>
            <person name="Yuan T.T."/>
            <person name="Jiang B.G."/>
            <person name="Yang W.F."/>
            <person name="Lam T.T."/>
            <person name="Chang Q.C."/>
            <person name="Ding S.J."/>
            <person name="Wang X.J."/>
            <person name="Zhu J.G."/>
            <person name="Ruan X.D."/>
            <person name="Zhao L."/>
            <person name="Wei J.T."/>
            <person name="Ye R.Z."/>
            <person name="Que T.C."/>
            <person name="Du C.H."/>
            <person name="Zhou Y.H."/>
            <person name="Cheng J.X."/>
            <person name="Dai P.F."/>
            <person name="Guo W.B."/>
            <person name="Han X.H."/>
            <person name="Huang E.J."/>
            <person name="Li L.F."/>
            <person name="Wei W."/>
            <person name="Gao Y.C."/>
            <person name="Liu J.Z."/>
            <person name="Shao H.Z."/>
            <person name="Wang X."/>
            <person name="Wang C.C."/>
            <person name="Yang T.C."/>
            <person name="Huo Q.B."/>
            <person name="Li W."/>
            <person name="Chen H.Y."/>
            <person name="Chen S.E."/>
            <person name="Zhou L.G."/>
            <person name="Ni X.B."/>
            <person name="Tian J.H."/>
            <person name="Sheng Y."/>
            <person name="Liu T."/>
            <person name="Pan Y.S."/>
            <person name="Xia L.Y."/>
            <person name="Li J."/>
            <person name="Zhao F."/>
            <person name="Cao W.C."/>
        </authorList>
    </citation>
    <scope>NUCLEOTIDE SEQUENCE</scope>
    <source>
        <strain evidence="1">Rmic-2018</strain>
    </source>
</reference>
<dbReference type="VEuPathDB" id="VectorBase:LOC119181937"/>
<reference evidence="1" key="2">
    <citation type="submission" date="2021-09" db="EMBL/GenBank/DDBJ databases">
        <authorList>
            <person name="Jia N."/>
            <person name="Wang J."/>
            <person name="Shi W."/>
            <person name="Du L."/>
            <person name="Sun Y."/>
            <person name="Zhan W."/>
            <person name="Jiang J."/>
            <person name="Wang Q."/>
            <person name="Zhang B."/>
            <person name="Ji P."/>
            <person name="Sakyi L.B."/>
            <person name="Cui X."/>
            <person name="Yuan T."/>
            <person name="Jiang B."/>
            <person name="Yang W."/>
            <person name="Lam T.T.-Y."/>
            <person name="Chang Q."/>
            <person name="Ding S."/>
            <person name="Wang X."/>
            <person name="Zhu J."/>
            <person name="Ruan X."/>
            <person name="Zhao L."/>
            <person name="Wei J."/>
            <person name="Que T."/>
            <person name="Du C."/>
            <person name="Cheng J."/>
            <person name="Dai P."/>
            <person name="Han X."/>
            <person name="Huang E."/>
            <person name="Gao Y."/>
            <person name="Liu J."/>
            <person name="Shao H."/>
            <person name="Ye R."/>
            <person name="Li L."/>
            <person name="Wei W."/>
            <person name="Wang X."/>
            <person name="Wang C."/>
            <person name="Huo Q."/>
            <person name="Li W."/>
            <person name="Guo W."/>
            <person name="Chen H."/>
            <person name="Chen S."/>
            <person name="Zhou L."/>
            <person name="Zhou L."/>
            <person name="Ni X."/>
            <person name="Tian J."/>
            <person name="Zhou Y."/>
            <person name="Sheng Y."/>
            <person name="Liu T."/>
            <person name="Pan Y."/>
            <person name="Xia L."/>
            <person name="Li J."/>
            <person name="Zhao F."/>
            <person name="Cao W."/>
        </authorList>
    </citation>
    <scope>NUCLEOTIDE SEQUENCE</scope>
    <source>
        <strain evidence="1">Rmic-2018</strain>
        <tissue evidence="1">Larvae</tissue>
    </source>
</reference>
<organism evidence="1 2">
    <name type="scientific">Rhipicephalus microplus</name>
    <name type="common">Cattle tick</name>
    <name type="synonym">Boophilus microplus</name>
    <dbReference type="NCBI Taxonomy" id="6941"/>
    <lineage>
        <taxon>Eukaryota</taxon>
        <taxon>Metazoa</taxon>
        <taxon>Ecdysozoa</taxon>
        <taxon>Arthropoda</taxon>
        <taxon>Chelicerata</taxon>
        <taxon>Arachnida</taxon>
        <taxon>Acari</taxon>
        <taxon>Parasitiformes</taxon>
        <taxon>Ixodida</taxon>
        <taxon>Ixodoidea</taxon>
        <taxon>Ixodidae</taxon>
        <taxon>Rhipicephalinae</taxon>
        <taxon>Rhipicephalus</taxon>
        <taxon>Boophilus</taxon>
    </lineage>
</organism>
<accession>A0A9J6EMD3</accession>
<protein>
    <submittedName>
        <fullName evidence="1">Uncharacterized protein</fullName>
    </submittedName>
</protein>
<comment type="caution">
    <text evidence="1">The sequence shown here is derived from an EMBL/GenBank/DDBJ whole genome shotgun (WGS) entry which is preliminary data.</text>
</comment>
<gene>
    <name evidence="1" type="ORF">HPB51_007844</name>
</gene>
<dbReference type="AlphaFoldDB" id="A0A9J6EMD3"/>
<dbReference type="GO" id="GO:0034058">
    <property type="term" value="P:endosomal vesicle fusion"/>
    <property type="evidence" value="ECO:0007669"/>
    <property type="project" value="TreeGrafter"/>
</dbReference>
<dbReference type="PANTHER" id="PTHR12894:SF27">
    <property type="entry name" value="TRANSFORMING GROWTH FACTOR-BETA RECEPTOR-ASSOCIATED PROTEIN 1"/>
    <property type="match status" value="1"/>
</dbReference>
<dbReference type="GO" id="GO:0005737">
    <property type="term" value="C:cytoplasm"/>
    <property type="evidence" value="ECO:0007669"/>
    <property type="project" value="TreeGrafter"/>
</dbReference>